<proteinExistence type="predicted"/>
<accession>A0A382TSW1</accession>
<organism evidence="1">
    <name type="scientific">marine metagenome</name>
    <dbReference type="NCBI Taxonomy" id="408172"/>
    <lineage>
        <taxon>unclassified sequences</taxon>
        <taxon>metagenomes</taxon>
        <taxon>ecological metagenomes</taxon>
    </lineage>
</organism>
<sequence length="137" mass="15367">MKKFKDFIQEQYGHQEDAGLSSEHIPHDIDDHDVKQKINAVLGHTASSEYMNPRAAVAQMEAKLALLGLNSQQNSNDLEFAEGAGEFDLAFSRYGEIIGKSVDTPHDEFDHEEKVVSLHVRYEQLETGSFKVYGSLV</sequence>
<name>A0A382TSW1_9ZZZZ</name>
<gene>
    <name evidence="1" type="ORF">METZ01_LOCUS378000</name>
</gene>
<dbReference type="AlphaFoldDB" id="A0A382TSW1"/>
<protein>
    <submittedName>
        <fullName evidence="1">Uncharacterized protein</fullName>
    </submittedName>
</protein>
<evidence type="ECO:0000313" key="1">
    <source>
        <dbReference type="EMBL" id="SVD25146.1"/>
    </source>
</evidence>
<reference evidence="1" key="1">
    <citation type="submission" date="2018-05" db="EMBL/GenBank/DDBJ databases">
        <authorList>
            <person name="Lanie J.A."/>
            <person name="Ng W.-L."/>
            <person name="Kazmierczak K.M."/>
            <person name="Andrzejewski T.M."/>
            <person name="Davidsen T.M."/>
            <person name="Wayne K.J."/>
            <person name="Tettelin H."/>
            <person name="Glass J.I."/>
            <person name="Rusch D."/>
            <person name="Podicherti R."/>
            <person name="Tsui H.-C.T."/>
            <person name="Winkler M.E."/>
        </authorList>
    </citation>
    <scope>NUCLEOTIDE SEQUENCE</scope>
</reference>
<dbReference type="EMBL" id="UINC01138912">
    <property type="protein sequence ID" value="SVD25146.1"/>
    <property type="molecule type" value="Genomic_DNA"/>
</dbReference>